<dbReference type="NCBIfam" id="TIGR00514">
    <property type="entry name" value="accC"/>
    <property type="match status" value="1"/>
</dbReference>
<dbReference type="Pfam" id="PF02785">
    <property type="entry name" value="Biotin_carb_C"/>
    <property type="match status" value="1"/>
</dbReference>
<keyword evidence="7 19" id="KW-0436">Ligase</keyword>
<dbReference type="InterPro" id="IPR005481">
    <property type="entry name" value="BC-like_N"/>
</dbReference>
<comment type="catalytic activity">
    <reaction evidence="17 19">
        <text>N(6)-biotinyl-L-lysyl-[protein] + hydrogencarbonate + ATP = N(6)-carboxybiotinyl-L-lysyl-[protein] + ADP + phosphate + H(+)</text>
        <dbReference type="Rhea" id="RHEA:13501"/>
        <dbReference type="Rhea" id="RHEA-COMP:10505"/>
        <dbReference type="Rhea" id="RHEA-COMP:10506"/>
        <dbReference type="ChEBI" id="CHEBI:15378"/>
        <dbReference type="ChEBI" id="CHEBI:17544"/>
        <dbReference type="ChEBI" id="CHEBI:30616"/>
        <dbReference type="ChEBI" id="CHEBI:43474"/>
        <dbReference type="ChEBI" id="CHEBI:83144"/>
        <dbReference type="ChEBI" id="CHEBI:83145"/>
        <dbReference type="ChEBI" id="CHEBI:456216"/>
        <dbReference type="EC" id="6.3.4.14"/>
    </reaction>
</comment>
<dbReference type="InterPro" id="IPR005482">
    <property type="entry name" value="Biotin_COase_C"/>
</dbReference>
<evidence type="ECO:0000256" key="8">
    <source>
        <dbReference type="ARBA" id="ARBA00022723"/>
    </source>
</evidence>
<dbReference type="PROSITE" id="PS00866">
    <property type="entry name" value="CPSASE_1"/>
    <property type="match status" value="1"/>
</dbReference>
<evidence type="ECO:0000256" key="16">
    <source>
        <dbReference type="ARBA" id="ARBA00033786"/>
    </source>
</evidence>
<dbReference type="GO" id="GO:0004075">
    <property type="term" value="F:biotin carboxylase activity"/>
    <property type="evidence" value="ECO:0007669"/>
    <property type="project" value="UniProtKB-EC"/>
</dbReference>
<evidence type="ECO:0000259" key="20">
    <source>
        <dbReference type="PROSITE" id="PS50975"/>
    </source>
</evidence>
<evidence type="ECO:0000256" key="14">
    <source>
        <dbReference type="ARBA" id="ARBA00023160"/>
    </source>
</evidence>
<comment type="pathway">
    <text evidence="2 19">Lipid metabolism; malonyl-CoA biosynthesis; malonyl-CoA from acetyl-CoA: step 1/1.</text>
</comment>
<dbReference type="Pfam" id="PF02786">
    <property type="entry name" value="CPSase_L_D2"/>
    <property type="match status" value="1"/>
</dbReference>
<protein>
    <recommendedName>
        <fullName evidence="5 19">Biotin carboxylase</fullName>
        <ecNumber evidence="4 19">6.3.4.14</ecNumber>
    </recommendedName>
    <alternativeName>
        <fullName evidence="16 19">Acetyl-coenzyme A carboxylase biotin carboxylase subunit A</fullName>
    </alternativeName>
</protein>
<dbReference type="Pfam" id="PF00289">
    <property type="entry name" value="Biotin_carb_N"/>
    <property type="match status" value="1"/>
</dbReference>
<evidence type="ECO:0000256" key="3">
    <source>
        <dbReference type="ARBA" id="ARBA00011750"/>
    </source>
</evidence>
<evidence type="ECO:0000259" key="21">
    <source>
        <dbReference type="PROSITE" id="PS50979"/>
    </source>
</evidence>
<geneLocation type="plasmid" evidence="23">
    <name>pnp7-5</name>
</geneLocation>
<evidence type="ECO:0000256" key="7">
    <source>
        <dbReference type="ARBA" id="ARBA00022598"/>
    </source>
</evidence>
<keyword evidence="9 18" id="KW-0547">Nucleotide-binding</keyword>
<evidence type="ECO:0000256" key="4">
    <source>
        <dbReference type="ARBA" id="ARBA00013263"/>
    </source>
</evidence>
<dbReference type="AlphaFoldDB" id="A0A2D2LYM6"/>
<keyword evidence="10 19" id="KW-0276">Fatty acid metabolism</keyword>
<evidence type="ECO:0000256" key="1">
    <source>
        <dbReference type="ARBA" id="ARBA00003761"/>
    </source>
</evidence>
<reference evidence="23" key="1">
    <citation type="submission" date="2017-10" db="EMBL/GenBank/DDBJ databases">
        <title>Complete genome sequence of Moraxella osloensis NP7 isolated from human skin.</title>
        <authorList>
            <person name="Lee K."/>
            <person name="Lim J.Y."/>
            <person name="Hwang I."/>
        </authorList>
    </citation>
    <scope>NUCLEOTIDE SEQUENCE [LARGE SCALE GENOMIC DNA]</scope>
    <source>
        <strain evidence="23">NP7</strain>
        <plasmid evidence="23">pnp7-5</plasmid>
    </source>
</reference>
<dbReference type="GO" id="GO:0006633">
    <property type="term" value="P:fatty acid biosynthetic process"/>
    <property type="evidence" value="ECO:0007669"/>
    <property type="project" value="UniProtKB-KW"/>
</dbReference>
<evidence type="ECO:0000313" key="22">
    <source>
        <dbReference type="EMBL" id="ATR80080.1"/>
    </source>
</evidence>
<keyword evidence="11 18" id="KW-0067">ATP-binding</keyword>
<dbReference type="InterPro" id="IPR005479">
    <property type="entry name" value="CPAse_ATP-bd"/>
</dbReference>
<dbReference type="Gene3D" id="3.40.50.20">
    <property type="match status" value="1"/>
</dbReference>
<dbReference type="UniPathway" id="UPA00655">
    <property type="reaction ID" value="UER00711"/>
</dbReference>
<dbReference type="GO" id="GO:0005524">
    <property type="term" value="F:ATP binding"/>
    <property type="evidence" value="ECO:0007669"/>
    <property type="project" value="UniProtKB-UniRule"/>
</dbReference>
<dbReference type="PROSITE" id="PS50975">
    <property type="entry name" value="ATP_GRASP"/>
    <property type="match status" value="1"/>
</dbReference>
<accession>A0A2D2LYM6</accession>
<sequence>MTVTTSFHQFSQLNTPKLFDKILIANRGEIALRIIRACKQLGITSVLVHSEADRDALPNRLADETVCIGPANATQSYLNQQAILAAADLTHADAIHPGYGFLAENADFAERIEQAGLTFIGPSADNIRQMGDKVAAKQAMLAAGVPCVPGSDGSLPDDDNQILAIAEQVGYPVIIKAAGGGGGRGMRVVTRREDLISSVAMTKKEADAAFGNPVVYMERYLQQPRHIEIQVIADHYGHAVHLGERDCSSQRRHQKVVEESPAPHITETERQKIGQACVNACQYMGYRGVGTFEFLYENGEFFFIEMNTRIQVEHPVTELVTGIDLISEQIKVAAGFELGFSQADIVLQGHAFECRINAEHPFTFMPSAGKVNYCHLPGGNGVRVDSHIESGYLIPTHYDSLIAKVCVHAKTRGLALQKMQSALHELTVTGIMTNKALHQRFLADTGFQAGGTSIHYLSQWLENNQNTLQVTADQLQAPNS</sequence>
<dbReference type="FunFam" id="3.30.1490.20:FF:000003">
    <property type="entry name" value="acetyl-CoA carboxylase isoform X1"/>
    <property type="match status" value="1"/>
</dbReference>
<dbReference type="PANTHER" id="PTHR48095">
    <property type="entry name" value="PYRUVATE CARBOXYLASE SUBUNIT A"/>
    <property type="match status" value="1"/>
</dbReference>
<keyword evidence="8" id="KW-0479">Metal-binding</keyword>
<keyword evidence="13 19" id="KW-0443">Lipid metabolism</keyword>
<dbReference type="InterPro" id="IPR013815">
    <property type="entry name" value="ATP_grasp_subdomain_1"/>
</dbReference>
<dbReference type="EMBL" id="CP024448">
    <property type="protein sequence ID" value="ATR80080.1"/>
    <property type="molecule type" value="Genomic_DNA"/>
</dbReference>
<dbReference type="EC" id="6.3.4.14" evidence="4 19"/>
<dbReference type="Gene3D" id="3.30.1490.20">
    <property type="entry name" value="ATP-grasp fold, A domain"/>
    <property type="match status" value="1"/>
</dbReference>
<dbReference type="SMART" id="SM00878">
    <property type="entry name" value="Biotin_carb_C"/>
    <property type="match status" value="1"/>
</dbReference>
<dbReference type="InterPro" id="IPR051602">
    <property type="entry name" value="ACC_Biotin_Carboxylase"/>
</dbReference>
<keyword evidence="15 19" id="KW-0092">Biotin</keyword>
<gene>
    <name evidence="22" type="primary">accC</name>
    <name evidence="22" type="ORF">NP7_12085</name>
</gene>
<evidence type="ECO:0000256" key="11">
    <source>
        <dbReference type="ARBA" id="ARBA00022840"/>
    </source>
</evidence>
<feature type="domain" description="ATP-grasp" evidence="20">
    <location>
        <begin position="137"/>
        <end position="334"/>
    </location>
</feature>
<evidence type="ECO:0000256" key="13">
    <source>
        <dbReference type="ARBA" id="ARBA00023098"/>
    </source>
</evidence>
<dbReference type="PROSITE" id="PS50979">
    <property type="entry name" value="BC"/>
    <property type="match status" value="1"/>
</dbReference>
<evidence type="ECO:0000256" key="10">
    <source>
        <dbReference type="ARBA" id="ARBA00022832"/>
    </source>
</evidence>
<dbReference type="GO" id="GO:0046872">
    <property type="term" value="F:metal ion binding"/>
    <property type="evidence" value="ECO:0007669"/>
    <property type="project" value="UniProtKB-KW"/>
</dbReference>
<evidence type="ECO:0000256" key="12">
    <source>
        <dbReference type="ARBA" id="ARBA00022842"/>
    </source>
</evidence>
<dbReference type="InterPro" id="IPR004549">
    <property type="entry name" value="Acetyl_CoA_COase_biotin_COase"/>
</dbReference>
<evidence type="ECO:0000256" key="19">
    <source>
        <dbReference type="RuleBase" id="RU365063"/>
    </source>
</evidence>
<dbReference type="GO" id="GO:2001295">
    <property type="term" value="P:malonyl-CoA biosynthetic process"/>
    <property type="evidence" value="ECO:0007669"/>
    <property type="project" value="UniProtKB-UniPathway"/>
</dbReference>
<dbReference type="InterPro" id="IPR011761">
    <property type="entry name" value="ATP-grasp"/>
</dbReference>
<dbReference type="Proteomes" id="UP000229340">
    <property type="component" value="Plasmid pNP7-5"/>
</dbReference>
<organism evidence="22 23">
    <name type="scientific">Faucicola osloensis</name>
    <name type="common">Moraxella osloensis</name>
    <dbReference type="NCBI Taxonomy" id="34062"/>
    <lineage>
        <taxon>Bacteria</taxon>
        <taxon>Pseudomonadati</taxon>
        <taxon>Pseudomonadota</taxon>
        <taxon>Gammaproteobacteria</taxon>
        <taxon>Moraxellales</taxon>
        <taxon>Moraxellaceae</taxon>
        <taxon>Faucicola</taxon>
    </lineage>
</organism>
<keyword evidence="22" id="KW-0614">Plasmid</keyword>
<evidence type="ECO:0000256" key="15">
    <source>
        <dbReference type="ARBA" id="ARBA00023267"/>
    </source>
</evidence>
<dbReference type="Gene3D" id="3.30.470.20">
    <property type="entry name" value="ATP-grasp fold, B domain"/>
    <property type="match status" value="1"/>
</dbReference>
<dbReference type="SUPFAM" id="SSF56059">
    <property type="entry name" value="Glutathione synthetase ATP-binding domain-like"/>
    <property type="match status" value="1"/>
</dbReference>
<name>A0A2D2LYM6_FAUOS</name>
<dbReference type="InterPro" id="IPR016185">
    <property type="entry name" value="PreATP-grasp_dom_sf"/>
</dbReference>
<evidence type="ECO:0000256" key="6">
    <source>
        <dbReference type="ARBA" id="ARBA00022516"/>
    </source>
</evidence>
<evidence type="ECO:0000256" key="17">
    <source>
        <dbReference type="ARBA" id="ARBA00048600"/>
    </source>
</evidence>
<dbReference type="InterPro" id="IPR011054">
    <property type="entry name" value="Rudment_hybrid_motif"/>
</dbReference>
<dbReference type="SUPFAM" id="SSF52440">
    <property type="entry name" value="PreATP-grasp domain"/>
    <property type="match status" value="1"/>
</dbReference>
<dbReference type="FunFam" id="3.40.50.20:FF:000010">
    <property type="entry name" value="Propionyl-CoA carboxylase subunit alpha"/>
    <property type="match status" value="1"/>
</dbReference>
<dbReference type="PROSITE" id="PS00867">
    <property type="entry name" value="CPSASE_2"/>
    <property type="match status" value="1"/>
</dbReference>
<dbReference type="RefSeq" id="WP_100271367.1">
    <property type="nucleotide sequence ID" value="NZ_CP024448.1"/>
</dbReference>
<evidence type="ECO:0000256" key="9">
    <source>
        <dbReference type="ARBA" id="ARBA00022741"/>
    </source>
</evidence>
<keyword evidence="14 19" id="KW-0275">Fatty acid biosynthesis</keyword>
<comment type="function">
    <text evidence="1 19">This protein is a component of the acetyl coenzyme A carboxylase complex; first, biotin carboxylase catalyzes the carboxylation of the carrier protein and then the transcarboxylase transfers the carboxyl group to form malonyl-CoA.</text>
</comment>
<evidence type="ECO:0000313" key="23">
    <source>
        <dbReference type="Proteomes" id="UP000229340"/>
    </source>
</evidence>
<keyword evidence="6 19" id="KW-0444">Lipid biosynthesis</keyword>
<dbReference type="PANTHER" id="PTHR48095:SF2">
    <property type="entry name" value="BIOTIN CARBOXYLASE, CHLOROPLASTIC"/>
    <property type="match status" value="1"/>
</dbReference>
<dbReference type="NCBIfam" id="NF006367">
    <property type="entry name" value="PRK08591.1"/>
    <property type="match status" value="1"/>
</dbReference>
<evidence type="ECO:0000256" key="2">
    <source>
        <dbReference type="ARBA" id="ARBA00004956"/>
    </source>
</evidence>
<comment type="subunit">
    <text evidence="3 19">Acetyl-CoA carboxylase is a heterohexamer of biotin carboxyl carrier protein, biotin carboxylase and the two subunits of carboxyl transferase in a 2:2 complex.</text>
</comment>
<evidence type="ECO:0000256" key="18">
    <source>
        <dbReference type="PROSITE-ProRule" id="PRU00409"/>
    </source>
</evidence>
<keyword evidence="12" id="KW-0460">Magnesium</keyword>
<proteinExistence type="predicted"/>
<evidence type="ECO:0000256" key="5">
    <source>
        <dbReference type="ARBA" id="ARBA00017242"/>
    </source>
</evidence>
<dbReference type="SUPFAM" id="SSF51246">
    <property type="entry name" value="Rudiment single hybrid motif"/>
    <property type="match status" value="1"/>
</dbReference>
<feature type="domain" description="Biotin carboxylation" evidence="21">
    <location>
        <begin position="18"/>
        <end position="462"/>
    </location>
</feature>
<dbReference type="InterPro" id="IPR011764">
    <property type="entry name" value="Biotin_carboxylation_dom"/>
</dbReference>